<accession>A0A7C9HD32</accession>
<reference evidence="2 3" key="1">
    <citation type="submission" date="2019-09" db="EMBL/GenBank/DDBJ databases">
        <title>Prevotella A2879 sp. nov., isolated from an abscess of a patient.</title>
        <authorList>
            <person name="Buhl M."/>
            <person name="Oberhettinger P."/>
        </authorList>
    </citation>
    <scope>NUCLEOTIDE SEQUENCE [LARGE SCALE GENOMIC DNA]</scope>
    <source>
        <strain evidence="2 3">A2879</strain>
    </source>
</reference>
<evidence type="ECO:0000313" key="3">
    <source>
        <dbReference type="Proteomes" id="UP000482295"/>
    </source>
</evidence>
<dbReference type="EMBL" id="VVIQ01000002">
    <property type="protein sequence ID" value="MUL27109.1"/>
    <property type="molecule type" value="Genomic_DNA"/>
</dbReference>
<dbReference type="RefSeq" id="WP_155715152.1">
    <property type="nucleotide sequence ID" value="NZ_VVIQ01000002.1"/>
</dbReference>
<dbReference type="SUPFAM" id="SSF53756">
    <property type="entry name" value="UDP-Glycosyltransferase/glycogen phosphorylase"/>
    <property type="match status" value="1"/>
</dbReference>
<evidence type="ECO:0000259" key="1">
    <source>
        <dbReference type="Pfam" id="PF13439"/>
    </source>
</evidence>
<dbReference type="Gene3D" id="3.40.50.2000">
    <property type="entry name" value="Glycogen Phosphorylase B"/>
    <property type="match status" value="1"/>
</dbReference>
<dbReference type="Proteomes" id="UP000482295">
    <property type="component" value="Unassembled WGS sequence"/>
</dbReference>
<dbReference type="Pfam" id="PF13439">
    <property type="entry name" value="Glyco_transf_4"/>
    <property type="match status" value="1"/>
</dbReference>
<feature type="domain" description="Glycosyltransferase subfamily 4-like N-terminal" evidence="1">
    <location>
        <begin position="40"/>
        <end position="142"/>
    </location>
</feature>
<dbReference type="AlphaFoldDB" id="A0A7C9HD32"/>
<protein>
    <submittedName>
        <fullName evidence="2">Glycosyltransferase</fullName>
    </submittedName>
</protein>
<gene>
    <name evidence="2" type="ORF">F0475_01940</name>
</gene>
<proteinExistence type="predicted"/>
<name>A0A7C9HD32_9BACT</name>
<keyword evidence="2" id="KW-0808">Transferase</keyword>
<organism evidence="2 3">
    <name type="scientific">Prevotella vespertina</name>
    <dbReference type="NCBI Taxonomy" id="2608404"/>
    <lineage>
        <taxon>Bacteria</taxon>
        <taxon>Pseudomonadati</taxon>
        <taxon>Bacteroidota</taxon>
        <taxon>Bacteroidia</taxon>
        <taxon>Bacteroidales</taxon>
        <taxon>Prevotellaceae</taxon>
        <taxon>Prevotella</taxon>
    </lineage>
</organism>
<evidence type="ECO:0000313" key="2">
    <source>
        <dbReference type="EMBL" id="MUL27109.1"/>
    </source>
</evidence>
<dbReference type="GO" id="GO:0016757">
    <property type="term" value="F:glycosyltransferase activity"/>
    <property type="evidence" value="ECO:0007669"/>
    <property type="project" value="UniProtKB-ARBA"/>
</dbReference>
<keyword evidence="3" id="KW-1185">Reference proteome</keyword>
<comment type="caution">
    <text evidence="2">The sequence shown here is derived from an EMBL/GenBank/DDBJ whole genome shotgun (WGS) entry which is preliminary data.</text>
</comment>
<dbReference type="InterPro" id="IPR028098">
    <property type="entry name" value="Glyco_trans_4-like_N"/>
</dbReference>
<sequence>MRILHYINSLKAGNLLSDYILQLTSEQKEYAEVKTLTSTDDFQKVAEKENPDIIHIHACWDYLAAKRAQWAVKKGYAVVLSTHWGLNDPIRSNEQRIRKFIKQMMYQQKTVHQVDAMLVTNEKERQMALTLGWQKRIDVIPNSLLNSSISASEMAEQTILYYNKVLDTRYQVAMSSMENDAVYSLLHVGLARETTHNLLPSDQLLNLRSLNPAQWRRILLYSDDENIREIIDNAIRRLQLNAPNIETCTIQRFALVLPKERNPLNQKKIVGTKPLTRQRLNDNINSDETIVKTIAIMLANAHQLDRKQTLSMRHLADLYMMIKYNDYDEDRLAEVLRHMRIYRFSRRIIQLLVDKLHLEEGFRPFSPLADNGLKAIMKRNFKHRY</sequence>